<dbReference type="Proteomes" id="UP000077315">
    <property type="component" value="Unassembled WGS sequence"/>
</dbReference>
<feature type="active site" evidence="8">
    <location>
        <position position="25"/>
    </location>
</feature>
<dbReference type="FunCoup" id="A0A162T9C1">
    <property type="interactions" value="61"/>
</dbReference>
<evidence type="ECO:0000256" key="2">
    <source>
        <dbReference type="ARBA" id="ARBA00022670"/>
    </source>
</evidence>
<evidence type="ECO:0000256" key="6">
    <source>
        <dbReference type="ARBA" id="ARBA00023145"/>
    </source>
</evidence>
<comment type="similarity">
    <text evidence="1 10">Belongs to the peptidase A1 family.</text>
</comment>
<evidence type="ECO:0000256" key="5">
    <source>
        <dbReference type="ARBA" id="ARBA00022801"/>
    </source>
</evidence>
<dbReference type="FunFam" id="2.40.70.10:FF:000008">
    <property type="entry name" value="Cathepsin D"/>
    <property type="match status" value="1"/>
</dbReference>
<dbReference type="GeneID" id="28989953"/>
<dbReference type="PANTHER" id="PTHR47966">
    <property type="entry name" value="BETA-SITE APP-CLEAVING ENZYME, ISOFORM A-RELATED"/>
    <property type="match status" value="1"/>
</dbReference>
<keyword evidence="2 10" id="KW-0645">Protease</keyword>
<keyword evidence="13" id="KW-1185">Reference proteome</keyword>
<dbReference type="CDD" id="cd05471">
    <property type="entry name" value="pepsin_like"/>
    <property type="match status" value="1"/>
</dbReference>
<dbReference type="InParanoid" id="A0A162T9C1"/>
<feature type="disulfide bond" evidence="9">
    <location>
        <begin position="38"/>
        <end position="43"/>
    </location>
</feature>
<proteinExistence type="inferred from homology"/>
<evidence type="ECO:0000256" key="3">
    <source>
        <dbReference type="ARBA" id="ARBA00022729"/>
    </source>
</evidence>
<dbReference type="SUPFAM" id="SSF50630">
    <property type="entry name" value="Acid proteases"/>
    <property type="match status" value="1"/>
</dbReference>
<evidence type="ECO:0000256" key="10">
    <source>
        <dbReference type="RuleBase" id="RU000454"/>
    </source>
</evidence>
<dbReference type="InterPro" id="IPR033121">
    <property type="entry name" value="PEPTIDASE_A1"/>
</dbReference>
<evidence type="ECO:0000313" key="13">
    <source>
        <dbReference type="Proteomes" id="UP000077315"/>
    </source>
</evidence>
<dbReference type="InterPro" id="IPR021109">
    <property type="entry name" value="Peptidase_aspartic_dom_sf"/>
</dbReference>
<dbReference type="PROSITE" id="PS51767">
    <property type="entry name" value="PEPTIDASE_A1"/>
    <property type="match status" value="1"/>
</dbReference>
<dbReference type="PANTHER" id="PTHR47966:SF65">
    <property type="entry name" value="ASPARTIC-TYPE ENDOPEPTIDASE"/>
    <property type="match status" value="1"/>
</dbReference>
<organism evidence="12 13">
    <name type="scientific">Phycomyces blakesleeanus (strain ATCC 8743b / DSM 1359 / FGSC 10004 / NBRC 33097 / NRRL 1555)</name>
    <dbReference type="NCBI Taxonomy" id="763407"/>
    <lineage>
        <taxon>Eukaryota</taxon>
        <taxon>Fungi</taxon>
        <taxon>Fungi incertae sedis</taxon>
        <taxon>Mucoromycota</taxon>
        <taxon>Mucoromycotina</taxon>
        <taxon>Mucoromycetes</taxon>
        <taxon>Mucorales</taxon>
        <taxon>Phycomycetaceae</taxon>
        <taxon>Phycomyces</taxon>
    </lineage>
</organism>
<dbReference type="InterPro" id="IPR001969">
    <property type="entry name" value="Aspartic_peptidase_AS"/>
</dbReference>
<dbReference type="Pfam" id="PF00026">
    <property type="entry name" value="Asp"/>
    <property type="match status" value="1"/>
</dbReference>
<evidence type="ECO:0000256" key="8">
    <source>
        <dbReference type="PIRSR" id="PIRSR601461-1"/>
    </source>
</evidence>
<dbReference type="InterPro" id="IPR001461">
    <property type="entry name" value="Aspartic_peptidase_A1"/>
</dbReference>
<keyword evidence="7 9" id="KW-1015">Disulfide bond</keyword>
<feature type="active site" evidence="8">
    <location>
        <position position="231"/>
    </location>
</feature>
<keyword evidence="4 10" id="KW-0064">Aspartyl protease</keyword>
<dbReference type="InterPro" id="IPR034164">
    <property type="entry name" value="Pepsin-like_dom"/>
</dbReference>
<dbReference type="AlphaFoldDB" id="A0A162T9C1"/>
<keyword evidence="6" id="KW-0865">Zymogen</keyword>
<protein>
    <recommendedName>
        <fullName evidence="11">Peptidase A1 domain-containing protein</fullName>
    </recommendedName>
</protein>
<dbReference type="GO" id="GO:0004190">
    <property type="term" value="F:aspartic-type endopeptidase activity"/>
    <property type="evidence" value="ECO:0007669"/>
    <property type="project" value="UniProtKB-KW"/>
</dbReference>
<dbReference type="EMBL" id="KV441026">
    <property type="protein sequence ID" value="OAD67002.1"/>
    <property type="molecule type" value="Genomic_DNA"/>
</dbReference>
<feature type="non-terminal residue" evidence="12">
    <location>
        <position position="346"/>
    </location>
</feature>
<reference evidence="13" key="1">
    <citation type="submission" date="2015-06" db="EMBL/GenBank/DDBJ databases">
        <title>Expansion of signal transduction pathways in fungi by whole-genome duplication.</title>
        <authorList>
            <consortium name="DOE Joint Genome Institute"/>
            <person name="Corrochano L.M."/>
            <person name="Kuo A."/>
            <person name="Marcet-Houben M."/>
            <person name="Polaino S."/>
            <person name="Salamov A."/>
            <person name="Villalobos J.M."/>
            <person name="Alvarez M.I."/>
            <person name="Avalos J."/>
            <person name="Benito E.P."/>
            <person name="Benoit I."/>
            <person name="Burger G."/>
            <person name="Camino L.P."/>
            <person name="Canovas D."/>
            <person name="Cerda-Olmedo E."/>
            <person name="Cheng J.-F."/>
            <person name="Dominguez A."/>
            <person name="Elias M."/>
            <person name="Eslava A.P."/>
            <person name="Glaser F."/>
            <person name="Grimwood J."/>
            <person name="Gutierrez G."/>
            <person name="Heitman J."/>
            <person name="Henrissat B."/>
            <person name="Iturriaga E.A."/>
            <person name="Lang B.F."/>
            <person name="Lavin J.L."/>
            <person name="Lee S."/>
            <person name="Li W."/>
            <person name="Lindquist E."/>
            <person name="Lopez-Garcia S."/>
            <person name="Luque E.M."/>
            <person name="Marcos A.T."/>
            <person name="Martin J."/>
            <person name="McCluskey K."/>
            <person name="Medina H.R."/>
            <person name="Miralles-Duran A."/>
            <person name="Miyazaki A."/>
            <person name="Munoz-Torres E."/>
            <person name="Oguiza J.A."/>
            <person name="Ohm R."/>
            <person name="Olmedo M."/>
            <person name="Orejas M."/>
            <person name="Ortiz-Castellanos L."/>
            <person name="Pisabarro A.G."/>
            <person name="Rodriguez-Romero J."/>
            <person name="Ruiz-Herrera J."/>
            <person name="Ruiz-Vazquez R."/>
            <person name="Sanz C."/>
            <person name="Schackwitz W."/>
            <person name="Schmutz J."/>
            <person name="Shahriari M."/>
            <person name="Shelest E."/>
            <person name="Silva-Franco F."/>
            <person name="Soanes D."/>
            <person name="Syed K."/>
            <person name="Tagua V.G."/>
            <person name="Talbot N.J."/>
            <person name="Thon M."/>
            <person name="De vries R.P."/>
            <person name="Wiebenga A."/>
            <person name="Yadav J.S."/>
            <person name="Braun E.L."/>
            <person name="Baker S."/>
            <person name="Garre V."/>
            <person name="Horwitz B."/>
            <person name="Torres-Martinez S."/>
            <person name="Idnurm A."/>
            <person name="Herrera-Estrella A."/>
            <person name="Gabaldon T."/>
            <person name="Grigoriev I.V."/>
        </authorList>
    </citation>
    <scope>NUCLEOTIDE SEQUENCE [LARGE SCALE GENOMIC DNA]</scope>
    <source>
        <strain evidence="13">NRRL 1555(-)</strain>
    </source>
</reference>
<keyword evidence="3" id="KW-0732">Signal</keyword>
<dbReference type="RefSeq" id="XP_018285042.1">
    <property type="nucleotide sequence ID" value="XM_018429047.1"/>
</dbReference>
<dbReference type="OrthoDB" id="771136at2759"/>
<accession>A0A162T9C1</accession>
<dbReference type="GO" id="GO:0006508">
    <property type="term" value="P:proteolysis"/>
    <property type="evidence" value="ECO:0007669"/>
    <property type="project" value="UniProtKB-KW"/>
</dbReference>
<dbReference type="PROSITE" id="PS00141">
    <property type="entry name" value="ASP_PROTEASE"/>
    <property type="match status" value="2"/>
</dbReference>
<name>A0A162T9C1_PHYB8</name>
<dbReference type="Gene3D" id="2.40.70.10">
    <property type="entry name" value="Acid Proteases"/>
    <property type="match status" value="2"/>
</dbReference>
<evidence type="ECO:0000256" key="4">
    <source>
        <dbReference type="ARBA" id="ARBA00022750"/>
    </source>
</evidence>
<gene>
    <name evidence="12" type="ORF">PHYBLDRAFT_12553</name>
</gene>
<evidence type="ECO:0000259" key="11">
    <source>
        <dbReference type="PROSITE" id="PS51767"/>
    </source>
</evidence>
<dbReference type="PRINTS" id="PR00792">
    <property type="entry name" value="PEPSIN"/>
</dbReference>
<feature type="domain" description="Peptidase A1" evidence="11">
    <location>
        <begin position="7"/>
        <end position="346"/>
    </location>
</feature>
<feature type="non-terminal residue" evidence="12">
    <location>
        <position position="1"/>
    </location>
</feature>
<dbReference type="VEuPathDB" id="FungiDB:PHYBLDRAFT_12553"/>
<evidence type="ECO:0000256" key="9">
    <source>
        <dbReference type="PIRSR" id="PIRSR601461-2"/>
    </source>
</evidence>
<evidence type="ECO:0000256" key="1">
    <source>
        <dbReference type="ARBA" id="ARBA00007447"/>
    </source>
</evidence>
<evidence type="ECO:0000256" key="7">
    <source>
        <dbReference type="ARBA" id="ARBA00023157"/>
    </source>
</evidence>
<evidence type="ECO:0000313" key="12">
    <source>
        <dbReference type="EMBL" id="OAD67002.1"/>
    </source>
</evidence>
<dbReference type="STRING" id="763407.A0A162T9C1"/>
<keyword evidence="5 10" id="KW-0378">Hydrolase</keyword>
<sequence length="346" mass="36739">NDQSSQYLIEVGVGTPPQKFTVTFDTGSADLWIPSSKCPARSCPFTRFNEAKSSTFKPLNEKFGIQYGIGSVNGTYATDTVTVAGAAVKNQQFGLATITKEILALPSGANSSSTPSVSGNGILGMGYPSLTAATTENETPYNPFVFNLVQQNIIQKPIFSVYLNSATTEGWAGEVMFGGVDSTKYEGDIHNTPGADSSYYYWMVYGQGIAVRNGIKDHDWKLKSTGGFILDTGTTLTYLPLNIATDIASSFAGEDGYKVDRQSGVILIECSAASSNGTVELLMSRSSSQTSQNPVTVETSQTCLFGIAPTMTTGAGIGSNMFLIGDSFLRSAYLVFDLGQNQIGLA</sequence>